<dbReference type="PATRIC" id="fig|1122147.4.peg.779"/>
<gene>
    <name evidence="19" type="ORF">FC91_GL000750</name>
</gene>
<comment type="subcellular location">
    <subcellularLocation>
        <location evidence="2">Membrane</location>
        <topology evidence="2">Multi-pass membrane protein</topology>
    </subcellularLocation>
</comment>
<dbReference type="PANTHER" id="PTHR14269:SF62">
    <property type="entry name" value="CDP-DIACYLGLYCEROL--GLYCEROL-3-PHOSPHATE 3-PHOSPHATIDYLTRANSFERASE 1, CHLOROPLASTIC"/>
    <property type="match status" value="1"/>
</dbReference>
<keyword evidence="7" id="KW-0444">Lipid biosynthesis</keyword>
<keyword evidence="13" id="KW-0594">Phospholipid biosynthesis</keyword>
<dbReference type="Pfam" id="PF01066">
    <property type="entry name" value="CDP-OH_P_transf"/>
    <property type="match status" value="1"/>
</dbReference>
<evidence type="ECO:0000256" key="6">
    <source>
        <dbReference type="ARBA" id="ARBA00014944"/>
    </source>
</evidence>
<name>A0A0R1XLT4_9LACO</name>
<dbReference type="InterPro" id="IPR048254">
    <property type="entry name" value="CDP_ALCOHOL_P_TRANSF_CS"/>
</dbReference>
<dbReference type="InterPro" id="IPR004570">
    <property type="entry name" value="Phosphatidylglycerol_P_synth"/>
</dbReference>
<evidence type="ECO:0000256" key="16">
    <source>
        <dbReference type="ARBA" id="ARBA00048586"/>
    </source>
</evidence>
<dbReference type="GO" id="GO:0016020">
    <property type="term" value="C:membrane"/>
    <property type="evidence" value="ECO:0007669"/>
    <property type="project" value="UniProtKB-SubCell"/>
</dbReference>
<evidence type="ECO:0000256" key="12">
    <source>
        <dbReference type="ARBA" id="ARBA00023136"/>
    </source>
</evidence>
<evidence type="ECO:0000256" key="13">
    <source>
        <dbReference type="ARBA" id="ARBA00023209"/>
    </source>
</evidence>
<evidence type="ECO:0000256" key="17">
    <source>
        <dbReference type="RuleBase" id="RU003750"/>
    </source>
</evidence>
<evidence type="ECO:0000313" key="19">
    <source>
        <dbReference type="EMBL" id="KRM29396.1"/>
    </source>
</evidence>
<feature type="transmembrane region" description="Helical" evidence="18">
    <location>
        <begin position="145"/>
        <end position="165"/>
    </location>
</feature>
<evidence type="ECO:0000256" key="5">
    <source>
        <dbReference type="ARBA" id="ARBA00013170"/>
    </source>
</evidence>
<reference evidence="19 20" key="1">
    <citation type="journal article" date="2015" name="Genome Announc.">
        <title>Expanding the biotechnology potential of lactobacilli through comparative genomics of 213 strains and associated genera.</title>
        <authorList>
            <person name="Sun Z."/>
            <person name="Harris H.M."/>
            <person name="McCann A."/>
            <person name="Guo C."/>
            <person name="Argimon S."/>
            <person name="Zhang W."/>
            <person name="Yang X."/>
            <person name="Jeffery I.B."/>
            <person name="Cooney J.C."/>
            <person name="Kagawa T.F."/>
            <person name="Liu W."/>
            <person name="Song Y."/>
            <person name="Salvetti E."/>
            <person name="Wrobel A."/>
            <person name="Rasinkangas P."/>
            <person name="Parkhill J."/>
            <person name="Rea M.C."/>
            <person name="O'Sullivan O."/>
            <person name="Ritari J."/>
            <person name="Douillard F.P."/>
            <person name="Paul Ross R."/>
            <person name="Yang R."/>
            <person name="Briner A.E."/>
            <person name="Felis G.E."/>
            <person name="de Vos W.M."/>
            <person name="Barrangou R."/>
            <person name="Klaenhammer T.R."/>
            <person name="Caufield P.W."/>
            <person name="Cui Y."/>
            <person name="Zhang H."/>
            <person name="O'Toole P.W."/>
        </authorList>
    </citation>
    <scope>NUCLEOTIDE SEQUENCE [LARGE SCALE GENOMIC DNA]</scope>
    <source>
        <strain evidence="19 20">DSM 16991</strain>
    </source>
</reference>
<dbReference type="eggNOG" id="COG0558">
    <property type="taxonomic scope" value="Bacteria"/>
</dbReference>
<evidence type="ECO:0000256" key="4">
    <source>
        <dbReference type="ARBA" id="ARBA00010441"/>
    </source>
</evidence>
<evidence type="ECO:0000256" key="9">
    <source>
        <dbReference type="ARBA" id="ARBA00022692"/>
    </source>
</evidence>
<comment type="caution">
    <text evidence="19">The sequence shown here is derived from an EMBL/GenBank/DDBJ whole genome shotgun (WGS) entry which is preliminary data.</text>
</comment>
<dbReference type="Gene3D" id="1.20.120.1760">
    <property type="match status" value="1"/>
</dbReference>
<dbReference type="GO" id="GO:0006655">
    <property type="term" value="P:phosphatidylglycerol biosynthetic process"/>
    <property type="evidence" value="ECO:0007669"/>
    <property type="project" value="UniProtKB-UniPathway"/>
</dbReference>
<dbReference type="InterPro" id="IPR043130">
    <property type="entry name" value="CDP-OH_PTrfase_TM_dom"/>
</dbReference>
<organism evidence="19 20">
    <name type="scientific">Schleiferilactobacillus harbinensis DSM 16991</name>
    <dbReference type="NCBI Taxonomy" id="1122147"/>
    <lineage>
        <taxon>Bacteria</taxon>
        <taxon>Bacillati</taxon>
        <taxon>Bacillota</taxon>
        <taxon>Bacilli</taxon>
        <taxon>Lactobacillales</taxon>
        <taxon>Lactobacillaceae</taxon>
        <taxon>Schleiferilactobacillus</taxon>
    </lineage>
</organism>
<dbReference type="PANTHER" id="PTHR14269">
    <property type="entry name" value="CDP-DIACYLGLYCEROL--GLYCEROL-3-PHOSPHATE 3-PHOSPHATIDYLTRANSFERASE-RELATED"/>
    <property type="match status" value="1"/>
</dbReference>
<keyword evidence="11" id="KW-0443">Lipid metabolism</keyword>
<evidence type="ECO:0000256" key="1">
    <source>
        <dbReference type="ARBA" id="ARBA00003973"/>
    </source>
</evidence>
<comment type="function">
    <text evidence="1">This protein catalyzes the committed step to the synthesis of the acidic phospholipids.</text>
</comment>
<evidence type="ECO:0000256" key="15">
    <source>
        <dbReference type="ARBA" id="ARBA00033018"/>
    </source>
</evidence>
<dbReference type="GO" id="GO:0008444">
    <property type="term" value="F:CDP-diacylglycerol-glycerol-3-phosphate 3-phosphatidyltransferase activity"/>
    <property type="evidence" value="ECO:0007669"/>
    <property type="project" value="UniProtKB-EC"/>
</dbReference>
<protein>
    <recommendedName>
        <fullName evidence="6">CDP-diacylglycerol--glycerol-3-phosphate 3-phosphatidyltransferase</fullName>
        <ecNumber evidence="5">2.7.8.5</ecNumber>
    </recommendedName>
    <alternativeName>
        <fullName evidence="15">Phosphatidylglycerophosphate synthase</fullName>
    </alternativeName>
</protein>
<keyword evidence="14" id="KW-1208">Phospholipid metabolism</keyword>
<keyword evidence="12 18" id="KW-0472">Membrane</keyword>
<dbReference type="EC" id="2.7.8.5" evidence="5"/>
<dbReference type="AlphaFoldDB" id="A0A0R1XLT4"/>
<proteinExistence type="inferred from homology"/>
<dbReference type="Proteomes" id="UP000050949">
    <property type="component" value="Unassembled WGS sequence"/>
</dbReference>
<evidence type="ECO:0000256" key="7">
    <source>
        <dbReference type="ARBA" id="ARBA00022516"/>
    </source>
</evidence>
<comment type="catalytic activity">
    <reaction evidence="16">
        <text>a CDP-1,2-diacyl-sn-glycerol + sn-glycerol 3-phosphate = a 1,2-diacyl-sn-glycero-3-phospho-(1'-sn-glycero-3'-phosphate) + CMP + H(+)</text>
        <dbReference type="Rhea" id="RHEA:12593"/>
        <dbReference type="ChEBI" id="CHEBI:15378"/>
        <dbReference type="ChEBI" id="CHEBI:57597"/>
        <dbReference type="ChEBI" id="CHEBI:58332"/>
        <dbReference type="ChEBI" id="CHEBI:60110"/>
        <dbReference type="ChEBI" id="CHEBI:60377"/>
        <dbReference type="EC" id="2.7.8.5"/>
    </reaction>
</comment>
<dbReference type="EMBL" id="AZFW01000015">
    <property type="protein sequence ID" value="KRM29396.1"/>
    <property type="molecule type" value="Genomic_DNA"/>
</dbReference>
<dbReference type="PIRSF" id="PIRSF000847">
    <property type="entry name" value="Phos_ph_gly_syn"/>
    <property type="match status" value="1"/>
</dbReference>
<keyword evidence="8 17" id="KW-0808">Transferase</keyword>
<dbReference type="PROSITE" id="PS00379">
    <property type="entry name" value="CDP_ALCOHOL_P_TRANSF"/>
    <property type="match status" value="1"/>
</dbReference>
<evidence type="ECO:0000256" key="3">
    <source>
        <dbReference type="ARBA" id="ARBA00005042"/>
    </source>
</evidence>
<keyword evidence="9 18" id="KW-0812">Transmembrane</keyword>
<feature type="transmembrane region" description="Helical" evidence="18">
    <location>
        <begin position="119"/>
        <end position="139"/>
    </location>
</feature>
<comment type="similarity">
    <text evidence="4 17">Belongs to the CDP-alcohol phosphatidyltransferase class-I family.</text>
</comment>
<sequence>MMRHIPNILSSLRLIFLPVFLYFALQGQFLPAGILITIISLTDLLDGYLARRNNWISQVGKVLDPLADKLTQISVIIVFFIHLPQYRWIFWILLGKEAVMLAGAGLLMYLGVKLPGAAMWGKVATALFYVTAVLVLLFPQLPSPLVTTLFIASAVTAVVSVTLYVPQYIRYRRDAGR</sequence>
<evidence type="ECO:0000256" key="11">
    <source>
        <dbReference type="ARBA" id="ARBA00023098"/>
    </source>
</evidence>
<dbReference type="InterPro" id="IPR000462">
    <property type="entry name" value="CDP-OH_P_trans"/>
</dbReference>
<evidence type="ECO:0000256" key="18">
    <source>
        <dbReference type="SAM" id="Phobius"/>
    </source>
</evidence>
<feature type="transmembrane region" description="Helical" evidence="18">
    <location>
        <begin position="88"/>
        <end position="112"/>
    </location>
</feature>
<dbReference type="InterPro" id="IPR050324">
    <property type="entry name" value="CDP-alcohol_PTase-I"/>
</dbReference>
<evidence type="ECO:0000256" key="10">
    <source>
        <dbReference type="ARBA" id="ARBA00022989"/>
    </source>
</evidence>
<evidence type="ECO:0000313" key="20">
    <source>
        <dbReference type="Proteomes" id="UP000050949"/>
    </source>
</evidence>
<evidence type="ECO:0000256" key="14">
    <source>
        <dbReference type="ARBA" id="ARBA00023264"/>
    </source>
</evidence>
<evidence type="ECO:0000256" key="8">
    <source>
        <dbReference type="ARBA" id="ARBA00022679"/>
    </source>
</evidence>
<accession>A0A0R1XLT4</accession>
<comment type="pathway">
    <text evidence="3">Phospholipid metabolism; phosphatidylglycerol biosynthesis; phosphatidylglycerol from CDP-diacylglycerol: step 1/2.</text>
</comment>
<evidence type="ECO:0000256" key="2">
    <source>
        <dbReference type="ARBA" id="ARBA00004141"/>
    </source>
</evidence>
<dbReference type="UniPathway" id="UPA00084">
    <property type="reaction ID" value="UER00503"/>
</dbReference>
<keyword evidence="10 18" id="KW-1133">Transmembrane helix</keyword>